<dbReference type="VEuPathDB" id="PlasmoDB:PBANKA_1106800"/>
<dbReference type="PANTHER" id="PTHR43806:SF11">
    <property type="entry name" value="CEREVISIN-RELATED"/>
    <property type="match status" value="1"/>
</dbReference>
<dbReference type="InterPro" id="IPR023827">
    <property type="entry name" value="Peptidase_S8_Asp-AS"/>
</dbReference>
<evidence type="ECO:0000256" key="7">
    <source>
        <dbReference type="PROSITE-ProRule" id="PRU01240"/>
    </source>
</evidence>
<dbReference type="InterPro" id="IPR036852">
    <property type="entry name" value="Peptidase_S8/S53_dom_sf"/>
</dbReference>
<evidence type="ECO:0000313" key="12">
    <source>
        <dbReference type="EMBL" id="SCO60930.1"/>
    </source>
</evidence>
<dbReference type="EMBL" id="LT160031">
    <property type="protein sequence ID" value="CXI60445.1"/>
    <property type="molecule type" value="Genomic_DNA"/>
</dbReference>
<evidence type="ECO:0000256" key="4">
    <source>
        <dbReference type="ARBA" id="ARBA00022825"/>
    </source>
</evidence>
<dbReference type="OrthoDB" id="531541at2759"/>
<keyword evidence="4 7" id="KW-0720">Serine protease</keyword>
<evidence type="ECO:0000256" key="6">
    <source>
        <dbReference type="ARBA" id="ARBA00023619"/>
    </source>
</evidence>
<dbReference type="Proteomes" id="UP000220214">
    <property type="component" value="Chromosome 11"/>
</dbReference>
<reference evidence="9 14" key="1">
    <citation type="submission" date="2016-02" db="EMBL/GenBank/DDBJ databases">
        <authorList>
            <consortium name="Pathogen Informatics"/>
        </authorList>
    </citation>
    <scope>NUCLEOTIDE SEQUENCE [LARGE SCALE GENOMIC DNA]</scope>
    <source>
        <strain evidence="9 14">K173</strain>
        <strain evidence="10 18">NK65 ny</strain>
        <strain evidence="11 17">NK65e</strain>
        <strain evidence="13 15">SP11 Antwerpcl1</strain>
        <strain evidence="12 16">SP11 RLL</strain>
    </source>
</reference>
<protein>
    <recommendedName>
        <fullName evidence="6">subtilisin</fullName>
        <ecNumber evidence="6">3.4.21.62</ecNumber>
    </recommendedName>
</protein>
<dbReference type="OMA" id="NNNVHTM"/>
<evidence type="ECO:0000313" key="17">
    <source>
        <dbReference type="Proteomes" id="UP000220214"/>
    </source>
</evidence>
<dbReference type="EMBL" id="LT614637">
    <property type="protein sequence ID" value="SCN26661.1"/>
    <property type="molecule type" value="Genomic_DNA"/>
</dbReference>
<dbReference type="InterPro" id="IPR022398">
    <property type="entry name" value="Peptidase_S8_His-AS"/>
</dbReference>
<name>A0A0Y9XLB3_PLABE</name>
<comment type="catalytic activity">
    <reaction evidence="5">
        <text>Hydrolysis of proteins with broad specificity for peptide bonds, and a preference for a large uncharged residue in P1. Hydrolyzes peptide amides.</text>
        <dbReference type="EC" id="3.4.21.62"/>
    </reaction>
</comment>
<evidence type="ECO:0000313" key="13">
    <source>
        <dbReference type="EMBL" id="SCO62972.1"/>
    </source>
</evidence>
<proteinExistence type="inferred from homology"/>
<evidence type="ECO:0000256" key="2">
    <source>
        <dbReference type="ARBA" id="ARBA00022670"/>
    </source>
</evidence>
<dbReference type="EMBL" id="LT608259">
    <property type="protein sequence ID" value="SCO62972.1"/>
    <property type="molecule type" value="Genomic_DNA"/>
</dbReference>
<dbReference type="Proteomes" id="UP000069549">
    <property type="component" value="Chromosome 11"/>
</dbReference>
<accession>A0A0Y9XLB3</accession>
<dbReference type="PROSITE" id="PS51892">
    <property type="entry name" value="SUBTILASE"/>
    <property type="match status" value="1"/>
</dbReference>
<dbReference type="AlphaFoldDB" id="A0A0Y9XLB3"/>
<dbReference type="Proteomes" id="UP000516480">
    <property type="component" value="Chromosome 11"/>
</dbReference>
<dbReference type="GO" id="GO:0005615">
    <property type="term" value="C:extracellular space"/>
    <property type="evidence" value="ECO:0007669"/>
    <property type="project" value="TreeGrafter"/>
</dbReference>
<gene>
    <name evidence="9" type="primary">SUB3</name>
    <name evidence="9" type="ORF">PBK173_000272500</name>
    <name evidence="11" type="ORF">PBNK65E_000264500</name>
    <name evidence="10" type="ORF">PBNK65NY_000263700</name>
    <name evidence="13" type="ORF">PBSP11A_000263700</name>
    <name evidence="12" type="ORF">PBSP11RLL_000264000</name>
</gene>
<dbReference type="PANTHER" id="PTHR43806">
    <property type="entry name" value="PEPTIDASE S8"/>
    <property type="match status" value="1"/>
</dbReference>
<dbReference type="PROSITE" id="PS00137">
    <property type="entry name" value="SUBTILASE_HIS"/>
    <property type="match status" value="1"/>
</dbReference>
<feature type="domain" description="Peptidase S8/S53" evidence="8">
    <location>
        <begin position="263"/>
        <end position="560"/>
    </location>
</feature>
<dbReference type="EMBL" id="LT608147">
    <property type="protein sequence ID" value="SCM23565.1"/>
    <property type="molecule type" value="Genomic_DNA"/>
</dbReference>
<feature type="active site" description="Charge relay system" evidence="7">
    <location>
        <position position="319"/>
    </location>
</feature>
<dbReference type="InterPro" id="IPR050131">
    <property type="entry name" value="Peptidase_S8_subtilisin-like"/>
</dbReference>
<dbReference type="Gene3D" id="3.40.50.200">
    <property type="entry name" value="Peptidase S8/S53 domain"/>
    <property type="match status" value="1"/>
</dbReference>
<dbReference type="GO" id="GO:0006508">
    <property type="term" value="P:proteolysis"/>
    <property type="evidence" value="ECO:0007669"/>
    <property type="project" value="UniProtKB-KW"/>
</dbReference>
<evidence type="ECO:0000313" key="18">
    <source>
        <dbReference type="Proteomes" id="UP000516480"/>
    </source>
</evidence>
<feature type="active site" description="Charge relay system" evidence="7">
    <location>
        <position position="271"/>
    </location>
</feature>
<evidence type="ECO:0000313" key="11">
    <source>
        <dbReference type="EMBL" id="SCN26661.1"/>
    </source>
</evidence>
<organism evidence="9 14">
    <name type="scientific">Plasmodium berghei</name>
    <dbReference type="NCBI Taxonomy" id="5821"/>
    <lineage>
        <taxon>Eukaryota</taxon>
        <taxon>Sar</taxon>
        <taxon>Alveolata</taxon>
        <taxon>Apicomplexa</taxon>
        <taxon>Aconoidasida</taxon>
        <taxon>Haemosporida</taxon>
        <taxon>Plasmodiidae</taxon>
        <taxon>Plasmodium</taxon>
        <taxon>Plasmodium (Vinckeia)</taxon>
    </lineage>
</organism>
<evidence type="ECO:0000313" key="9">
    <source>
        <dbReference type="EMBL" id="CXI60445.1"/>
    </source>
</evidence>
<dbReference type="Proteomes" id="UP000219860">
    <property type="component" value="Chromosome 11"/>
</dbReference>
<keyword evidence="2 7" id="KW-0645">Protease</keyword>
<evidence type="ECO:0000259" key="8">
    <source>
        <dbReference type="Pfam" id="PF00082"/>
    </source>
</evidence>
<dbReference type="EMBL" id="LT608275">
    <property type="protein sequence ID" value="SCO60930.1"/>
    <property type="molecule type" value="Genomic_DNA"/>
</dbReference>
<dbReference type="InterPro" id="IPR015500">
    <property type="entry name" value="Peptidase_S8_subtilisin-rel"/>
</dbReference>
<dbReference type="PROSITE" id="PS00136">
    <property type="entry name" value="SUBTILASE_ASP"/>
    <property type="match status" value="1"/>
</dbReference>
<dbReference type="EC" id="3.4.21.62" evidence="6"/>
<dbReference type="GO" id="GO:0004252">
    <property type="term" value="F:serine-type endopeptidase activity"/>
    <property type="evidence" value="ECO:0007669"/>
    <property type="project" value="UniProtKB-UniRule"/>
</dbReference>
<evidence type="ECO:0000256" key="1">
    <source>
        <dbReference type="ARBA" id="ARBA00011073"/>
    </source>
</evidence>
<comment type="similarity">
    <text evidence="1 7">Belongs to the peptidase S8 family.</text>
</comment>
<evidence type="ECO:0000313" key="15">
    <source>
        <dbReference type="Proteomes" id="UP000219860"/>
    </source>
</evidence>
<evidence type="ECO:0000256" key="3">
    <source>
        <dbReference type="ARBA" id="ARBA00022801"/>
    </source>
</evidence>
<dbReference type="InterPro" id="IPR000209">
    <property type="entry name" value="Peptidase_S8/S53_dom"/>
</dbReference>
<evidence type="ECO:0000313" key="10">
    <source>
        <dbReference type="EMBL" id="SCM23565.1"/>
    </source>
</evidence>
<feature type="active site" description="Charge relay system" evidence="7">
    <location>
        <position position="520"/>
    </location>
</feature>
<evidence type="ECO:0000313" key="14">
    <source>
        <dbReference type="Proteomes" id="UP000069549"/>
    </source>
</evidence>
<dbReference type="SUPFAM" id="SSF52743">
    <property type="entry name" value="Subtilisin-like"/>
    <property type="match status" value="1"/>
</dbReference>
<dbReference type="PRINTS" id="PR00723">
    <property type="entry name" value="SUBTILISIN"/>
</dbReference>
<dbReference type="Proteomes" id="UP000219974">
    <property type="component" value="Chromosome 11"/>
</dbReference>
<sequence>MKEMGIKYLRYMHIWSLIYHVWNIIQFIDMNVIYNSSPNIIEISKKNEIEWGRNKAKIRILNQINNKELEINKNMKINIYDILSDNDDINYEIIMKKYYKNAKKKKFKISPKIHRLIISFKNNTLNHSSFMNKRFIDLLNYCGKIKKLEHVNLYLYDMDSNKNELLIKFCLYALKNNKQINIEADYKVKPIYYNTFLKNYPPKNYYSLHPDEKKKNFQINNSSMFKKPYIDFKKYKKTNIIEEHNDICELVKGTQLSNLYEKNNVNVCIIDTGIDYNHQNLKESIIDMKSTEGNYRQKKKQNNKYDFSDISNPIDGHGHGTFISGIIAGNGNNIDINDKEGIQGINNMAKLIICKALNNNNVGNISDILECFNYCTEKNAKIINASFSTKKNYIHLYYALKELEKKEILVITSSGNCVQKNDEGYKDNKIKTNNNKEKDSVQINGYTECNTNLMKLYPSAYLPNLTNLLVVSNITKDSNNDIVLSKDSCYSNKYVNFGAQGNDILSTHINNQYATSGGSSFSAAVVTGVISLLFSINPNFNNNEIIELIQNAIIQTNKLKDKVKWGGYLNVYLLVNLAIEKMGLESKIIFNA</sequence>
<evidence type="ECO:0000256" key="5">
    <source>
        <dbReference type="ARBA" id="ARBA00023529"/>
    </source>
</evidence>
<evidence type="ECO:0000313" key="16">
    <source>
        <dbReference type="Proteomes" id="UP000219974"/>
    </source>
</evidence>
<keyword evidence="3 7" id="KW-0378">Hydrolase</keyword>
<dbReference type="Pfam" id="PF00082">
    <property type="entry name" value="Peptidase_S8"/>
    <property type="match status" value="1"/>
</dbReference>